<dbReference type="GO" id="GO:0003724">
    <property type="term" value="F:RNA helicase activity"/>
    <property type="evidence" value="ECO:0007669"/>
    <property type="project" value="UniProtKB-EC"/>
</dbReference>
<dbReference type="GO" id="GO:0016787">
    <property type="term" value="F:hydrolase activity"/>
    <property type="evidence" value="ECO:0007669"/>
    <property type="project" value="UniProtKB-KW"/>
</dbReference>
<name>M2XLP9_GALSU</name>
<dbReference type="EC" id="3.6.4.13" evidence="11"/>
<evidence type="ECO:0000256" key="6">
    <source>
        <dbReference type="RuleBase" id="RU000492"/>
    </source>
</evidence>
<evidence type="ECO:0000256" key="7">
    <source>
        <dbReference type="SAM" id="MobiDB-lite"/>
    </source>
</evidence>
<dbReference type="InterPro" id="IPR001650">
    <property type="entry name" value="Helicase_C-like"/>
</dbReference>
<evidence type="ECO:0000256" key="5">
    <source>
        <dbReference type="PROSITE-ProRule" id="PRU00552"/>
    </source>
</evidence>
<evidence type="ECO:0000313" key="11">
    <source>
        <dbReference type="EMBL" id="EME31112.1"/>
    </source>
</evidence>
<dbReference type="EMBL" id="KB454494">
    <property type="protein sequence ID" value="EME31112.1"/>
    <property type="molecule type" value="Genomic_DNA"/>
</dbReference>
<dbReference type="PROSITE" id="PS51195">
    <property type="entry name" value="Q_MOTIF"/>
    <property type="match status" value="1"/>
</dbReference>
<dbReference type="PROSITE" id="PS51194">
    <property type="entry name" value="HELICASE_CTER"/>
    <property type="match status" value="1"/>
</dbReference>
<dbReference type="SMART" id="SM00490">
    <property type="entry name" value="HELICc"/>
    <property type="match status" value="1"/>
</dbReference>
<dbReference type="InterPro" id="IPR000629">
    <property type="entry name" value="RNA-helicase_DEAD-box_CS"/>
</dbReference>
<proteinExistence type="inferred from homology"/>
<feature type="compositionally biased region" description="Basic and acidic residues" evidence="7">
    <location>
        <begin position="691"/>
        <end position="705"/>
    </location>
</feature>
<dbReference type="AlphaFoldDB" id="M2XLP9"/>
<evidence type="ECO:0000256" key="4">
    <source>
        <dbReference type="ARBA" id="ARBA00022840"/>
    </source>
</evidence>
<dbReference type="KEGG" id="gsl:Gasu_16110"/>
<dbReference type="OMA" id="HNHEHEN"/>
<accession>M2XLP9</accession>
<dbReference type="eggNOG" id="KOG0337">
    <property type="taxonomic scope" value="Eukaryota"/>
</dbReference>
<dbReference type="PROSITE" id="PS00039">
    <property type="entry name" value="DEAD_ATP_HELICASE"/>
    <property type="match status" value="1"/>
</dbReference>
<dbReference type="STRING" id="130081.M2XLP9"/>
<feature type="region of interest" description="Disordered" evidence="7">
    <location>
        <begin position="1"/>
        <end position="36"/>
    </location>
</feature>
<evidence type="ECO:0000256" key="1">
    <source>
        <dbReference type="ARBA" id="ARBA00022741"/>
    </source>
</evidence>
<dbReference type="PANTHER" id="PTHR47959:SF8">
    <property type="entry name" value="RNA HELICASE"/>
    <property type="match status" value="1"/>
</dbReference>
<dbReference type="InterPro" id="IPR014001">
    <property type="entry name" value="Helicase_ATP-bd"/>
</dbReference>
<keyword evidence="1 6" id="KW-0547">Nucleotide-binding</keyword>
<feature type="domain" description="Helicase C-terminal" evidence="9">
    <location>
        <begin position="287"/>
        <end position="446"/>
    </location>
</feature>
<keyword evidence="3 6" id="KW-0347">Helicase</keyword>
<protein>
    <submittedName>
        <fullName evidence="11">ATP-dependent RNA helicase</fullName>
        <ecNumber evidence="11">3.6.4.13</ecNumber>
    </submittedName>
</protein>
<keyword evidence="2 6" id="KW-0378">Hydrolase</keyword>
<dbReference type="PROSITE" id="PS51192">
    <property type="entry name" value="HELICASE_ATP_BIND_1"/>
    <property type="match status" value="1"/>
</dbReference>
<evidence type="ECO:0000259" key="10">
    <source>
        <dbReference type="PROSITE" id="PS51195"/>
    </source>
</evidence>
<feature type="domain" description="DEAD-box RNA helicase Q" evidence="10">
    <location>
        <begin position="38"/>
        <end position="66"/>
    </location>
</feature>
<dbReference type="InterPro" id="IPR027417">
    <property type="entry name" value="P-loop_NTPase"/>
</dbReference>
<dbReference type="OrthoDB" id="10261375at2759"/>
<keyword evidence="4 6" id="KW-0067">ATP-binding</keyword>
<feature type="domain" description="Helicase ATP-binding" evidence="8">
    <location>
        <begin position="69"/>
        <end position="256"/>
    </location>
</feature>
<evidence type="ECO:0000259" key="9">
    <source>
        <dbReference type="PROSITE" id="PS51194"/>
    </source>
</evidence>
<evidence type="ECO:0000259" key="8">
    <source>
        <dbReference type="PROSITE" id="PS51192"/>
    </source>
</evidence>
<dbReference type="InterPro" id="IPR014014">
    <property type="entry name" value="RNA_helicase_DEAD_Q_motif"/>
</dbReference>
<organism evidence="11 12">
    <name type="scientific">Galdieria sulphuraria</name>
    <name type="common">Red alga</name>
    <dbReference type="NCBI Taxonomy" id="130081"/>
    <lineage>
        <taxon>Eukaryota</taxon>
        <taxon>Rhodophyta</taxon>
        <taxon>Bangiophyceae</taxon>
        <taxon>Galdieriales</taxon>
        <taxon>Galdieriaceae</taxon>
        <taxon>Galdieria</taxon>
    </lineage>
</organism>
<dbReference type="GO" id="GO:0005829">
    <property type="term" value="C:cytosol"/>
    <property type="evidence" value="ECO:0007669"/>
    <property type="project" value="TreeGrafter"/>
</dbReference>
<dbReference type="GO" id="GO:0005524">
    <property type="term" value="F:ATP binding"/>
    <property type="evidence" value="ECO:0007669"/>
    <property type="project" value="UniProtKB-KW"/>
</dbReference>
<keyword evidence="12" id="KW-1185">Reference proteome</keyword>
<dbReference type="InterPro" id="IPR050079">
    <property type="entry name" value="DEAD_box_RNA_helicase"/>
</dbReference>
<dbReference type="PANTHER" id="PTHR47959">
    <property type="entry name" value="ATP-DEPENDENT RNA HELICASE RHLE-RELATED"/>
    <property type="match status" value="1"/>
</dbReference>
<comment type="similarity">
    <text evidence="6">Belongs to the DEAD box helicase family.</text>
</comment>
<feature type="region of interest" description="Disordered" evidence="7">
    <location>
        <begin position="684"/>
        <end position="705"/>
    </location>
</feature>
<dbReference type="SUPFAM" id="SSF52540">
    <property type="entry name" value="P-loop containing nucleoside triphosphate hydrolases"/>
    <property type="match status" value="2"/>
</dbReference>
<dbReference type="Pfam" id="PF00271">
    <property type="entry name" value="Helicase_C"/>
    <property type="match status" value="1"/>
</dbReference>
<dbReference type="GO" id="GO:0003676">
    <property type="term" value="F:nucleic acid binding"/>
    <property type="evidence" value="ECO:0007669"/>
    <property type="project" value="InterPro"/>
</dbReference>
<reference evidence="12" key="1">
    <citation type="journal article" date="2013" name="Science">
        <title>Gene transfer from bacteria and archaea facilitated evolution of an extremophilic eukaryote.</title>
        <authorList>
            <person name="Schonknecht G."/>
            <person name="Chen W.H."/>
            <person name="Ternes C.M."/>
            <person name="Barbier G.G."/>
            <person name="Shrestha R.P."/>
            <person name="Stanke M."/>
            <person name="Brautigam A."/>
            <person name="Baker B.J."/>
            <person name="Banfield J.F."/>
            <person name="Garavito R.M."/>
            <person name="Carr K."/>
            <person name="Wilkerson C."/>
            <person name="Rensing S.A."/>
            <person name="Gagneul D."/>
            <person name="Dickenson N.E."/>
            <person name="Oesterhelt C."/>
            <person name="Lercher M.J."/>
            <person name="Weber A.P."/>
        </authorList>
    </citation>
    <scope>NUCLEOTIDE SEQUENCE [LARGE SCALE GENOMIC DNA]</scope>
    <source>
        <strain evidence="12">074W</strain>
    </source>
</reference>
<evidence type="ECO:0000256" key="3">
    <source>
        <dbReference type="ARBA" id="ARBA00022806"/>
    </source>
</evidence>
<sequence>MQLVGFDLPTPSRGQHRKQSSRDFSKKKAEKKHTVRPGSFESLGLNNALVSNLRHLGYSFPTPVQRKAIPPLLRGKDAIIMARTGSGKTAAFLLPTLNKLYQEGIGTSTKLVSGIRCVVISPTRELAMQTFGFFKKYAKGTNLKACLLVGGEPFESQFAALATNPDALIATPGRLLQILDQVSYLRLHSVETIVFDEADRLFEGNLGKNTRQLVDLFFDSPSSGVSHTCQKMLVSATLPQALADFVQLNMLDPVLIRLDLEQIISQNVALAFFGVQEEEKLASLLYLIMDVLPKLPTSVSSNQSSANGYPKTIIFLASRHQVDFLEQLLSSQNIPVAGIHGNKDSTARKRAVENLRNGHVPILLVTDLAARGLDIPFLDVVVHFDMPPTPKLFVHRAGRTGRAGHFGVILALVTPDDLPYSLDLFLFLSREFHVASEENQGIENIGDEQSLLDTSYVYGLLPSASVSPLVDTIRNDIETSTDLQYAIQAAKNGSEKYKRIRPCASSASIQRAKEMLAMYSKPWIHPWLMNSLQYNQCKTVENVVQQLKSWRPHTAVVDPTFNNCKGSLRNHNHEHENLQSKDEALSLLSSPSIRKWNKMGENEVGCKKMSHRQMLLAKERMQYSKSSSRNVNYFREKGLSVVQEGRMKDSLKDSILSVVQDDPDAEESQRRRLLWDRKRKRFVHPSNASSKLDHNDNNKKKNETDSIKSRFMKWLSKSRVRIQAIGEEADPENTRLAQVNRIIRKKNGTEKEGIVAKKENCKI</sequence>
<evidence type="ECO:0000256" key="2">
    <source>
        <dbReference type="ARBA" id="ARBA00022801"/>
    </source>
</evidence>
<dbReference type="GeneID" id="17089788"/>
<dbReference type="CDD" id="cd18787">
    <property type="entry name" value="SF2_C_DEAD"/>
    <property type="match status" value="1"/>
</dbReference>
<feature type="short sequence motif" description="Q motif" evidence="5">
    <location>
        <begin position="38"/>
        <end position="66"/>
    </location>
</feature>
<dbReference type="Gene3D" id="3.40.50.300">
    <property type="entry name" value="P-loop containing nucleotide triphosphate hydrolases"/>
    <property type="match status" value="2"/>
</dbReference>
<dbReference type="RefSeq" id="XP_005707632.1">
    <property type="nucleotide sequence ID" value="XM_005707575.1"/>
</dbReference>
<dbReference type="InterPro" id="IPR011545">
    <property type="entry name" value="DEAD/DEAH_box_helicase_dom"/>
</dbReference>
<gene>
    <name evidence="11" type="ORF">Gasu_16110</name>
</gene>
<dbReference type="Gramene" id="EME31112">
    <property type="protein sequence ID" value="EME31112"/>
    <property type="gene ID" value="Gasu_16110"/>
</dbReference>
<dbReference type="Pfam" id="PF00270">
    <property type="entry name" value="DEAD"/>
    <property type="match status" value="1"/>
</dbReference>
<dbReference type="Proteomes" id="UP000030680">
    <property type="component" value="Unassembled WGS sequence"/>
</dbReference>
<dbReference type="SMART" id="SM00487">
    <property type="entry name" value="DEXDc"/>
    <property type="match status" value="1"/>
</dbReference>
<evidence type="ECO:0000313" key="12">
    <source>
        <dbReference type="Proteomes" id="UP000030680"/>
    </source>
</evidence>